<organism evidence="2 3">
    <name type="scientific">Candida orthopsilosis (strain 90-125)</name>
    <name type="common">Yeast</name>
    <dbReference type="NCBI Taxonomy" id="1136231"/>
    <lineage>
        <taxon>Eukaryota</taxon>
        <taxon>Fungi</taxon>
        <taxon>Dikarya</taxon>
        <taxon>Ascomycota</taxon>
        <taxon>Saccharomycotina</taxon>
        <taxon>Pichiomycetes</taxon>
        <taxon>Debaryomycetaceae</taxon>
        <taxon>Candida/Lodderomyces clade</taxon>
        <taxon>Candida</taxon>
    </lineage>
</organism>
<dbReference type="AlphaFoldDB" id="H8X9E3"/>
<dbReference type="eggNOG" id="ENOG502SXTV">
    <property type="taxonomic scope" value="Eukaryota"/>
</dbReference>
<dbReference type="EMBL" id="HE681724">
    <property type="protein sequence ID" value="CCG24609.1"/>
    <property type="molecule type" value="Genomic_DNA"/>
</dbReference>
<feature type="region of interest" description="Disordered" evidence="1">
    <location>
        <begin position="44"/>
        <end position="71"/>
    </location>
</feature>
<gene>
    <name evidence="2" type="ORF">CORT_0F03850</name>
</gene>
<dbReference type="HOGENOM" id="CLU_111194_0_0_1"/>
<dbReference type="KEGG" id="cot:CORT_0F03850"/>
<proteinExistence type="predicted"/>
<dbReference type="GeneID" id="14541725"/>
<evidence type="ECO:0000313" key="3">
    <source>
        <dbReference type="Proteomes" id="UP000005018"/>
    </source>
</evidence>
<name>H8X9E3_CANO9</name>
<sequence length="156" mass="17619">MPPKKSKQTTITILKLKTSKLTYLLPLATITLDNIRIDLATAINNSGGIPSQDETDEIKRENEEEDLMDEDSIPVPKSEFEVVEQDVSGNGSDVQHVDPEELRVAIPRNRSSPYDNEWIELTEDNINEVEFKDYDILAFTTSSDDKFAIVEAAYNE</sequence>
<evidence type="ECO:0000256" key="1">
    <source>
        <dbReference type="SAM" id="MobiDB-lite"/>
    </source>
</evidence>
<accession>H8X9E3</accession>
<dbReference type="RefSeq" id="XP_003870737.1">
    <property type="nucleotide sequence ID" value="XM_003870688.1"/>
</dbReference>
<keyword evidence="3" id="KW-1185">Reference proteome</keyword>
<dbReference type="Proteomes" id="UP000005018">
    <property type="component" value="Chromosome 6"/>
</dbReference>
<dbReference type="OrthoDB" id="4079690at2759"/>
<evidence type="ECO:0000313" key="2">
    <source>
        <dbReference type="EMBL" id="CCG24609.1"/>
    </source>
</evidence>
<protein>
    <submittedName>
        <fullName evidence="2">Uncharacterized protein</fullName>
    </submittedName>
</protein>
<reference evidence="2 3" key="1">
    <citation type="journal article" date="2012" name="PLoS ONE">
        <title>Sequence and analysis of the genome of the pathogenic yeast Candida orthopsilosis.</title>
        <authorList>
            <person name="Riccombeni A."/>
            <person name="Vidanes G."/>
            <person name="Proux-Wera E."/>
            <person name="Wolfe K.H."/>
            <person name="Butler G."/>
        </authorList>
    </citation>
    <scope>NUCLEOTIDE SEQUENCE [LARGE SCALE GENOMIC DNA]</scope>
    <source>
        <strain evidence="2 3">Co 90-125</strain>
    </source>
</reference>